<dbReference type="KEGG" id="sgrg:L0C25_21210"/>
<dbReference type="EMBL" id="CP094970">
    <property type="protein sequence ID" value="UYM05012.1"/>
    <property type="molecule type" value="Genomic_DNA"/>
</dbReference>
<sequence>MAGRAQNIHERLEDAPLGVGLTTITATSLAVTVLAFVGLPLGAAVVVVIVAAVLLVTGLVVHFSTRAAQRERNDRHRAWLSTLPPNELPDFRAEVADREDSVAASRQDWLRPLGAALTIMVSAVVVPYELIGSHSPDPLVEPINTVWIALTLVLGLLCLATSIIAAARNDERDDPPREPAPLPVGGRDTTTMRAAAPASEPTRKAA</sequence>
<protein>
    <submittedName>
        <fullName evidence="3">Uncharacterized protein</fullName>
    </submittedName>
</protein>
<keyword evidence="2" id="KW-0472">Membrane</keyword>
<organism evidence="3 4">
    <name type="scientific">Solicola gregarius</name>
    <dbReference type="NCBI Taxonomy" id="2908642"/>
    <lineage>
        <taxon>Bacteria</taxon>
        <taxon>Bacillati</taxon>
        <taxon>Actinomycetota</taxon>
        <taxon>Actinomycetes</taxon>
        <taxon>Propionibacteriales</taxon>
        <taxon>Nocardioidaceae</taxon>
        <taxon>Solicola</taxon>
    </lineage>
</organism>
<dbReference type="AlphaFoldDB" id="A0AA46THP1"/>
<keyword evidence="2" id="KW-1133">Transmembrane helix</keyword>
<evidence type="ECO:0000256" key="1">
    <source>
        <dbReference type="SAM" id="MobiDB-lite"/>
    </source>
</evidence>
<name>A0AA46THP1_9ACTN</name>
<evidence type="ECO:0000313" key="4">
    <source>
        <dbReference type="Proteomes" id="UP001164390"/>
    </source>
</evidence>
<feature type="transmembrane region" description="Helical" evidence="2">
    <location>
        <begin position="15"/>
        <end position="37"/>
    </location>
</feature>
<dbReference type="Proteomes" id="UP001164390">
    <property type="component" value="Chromosome"/>
</dbReference>
<feature type="transmembrane region" description="Helical" evidence="2">
    <location>
        <begin position="43"/>
        <end position="63"/>
    </location>
</feature>
<accession>A0AA46THP1</accession>
<reference evidence="3" key="1">
    <citation type="submission" date="2022-01" db="EMBL/GenBank/DDBJ databases">
        <title>Nocardioidaceae gen. sp. A5X3R13.</title>
        <authorList>
            <person name="Lopez Marin M.A."/>
            <person name="Uhlik O."/>
        </authorList>
    </citation>
    <scope>NUCLEOTIDE SEQUENCE</scope>
    <source>
        <strain evidence="3">A5X3R13</strain>
    </source>
</reference>
<evidence type="ECO:0000256" key="2">
    <source>
        <dbReference type="SAM" id="Phobius"/>
    </source>
</evidence>
<feature type="transmembrane region" description="Helical" evidence="2">
    <location>
        <begin position="109"/>
        <end position="126"/>
    </location>
</feature>
<dbReference type="RefSeq" id="WP_271633776.1">
    <property type="nucleotide sequence ID" value="NZ_CP094970.1"/>
</dbReference>
<evidence type="ECO:0000313" key="3">
    <source>
        <dbReference type="EMBL" id="UYM05012.1"/>
    </source>
</evidence>
<gene>
    <name evidence="3" type="ORF">L0C25_21210</name>
</gene>
<feature type="region of interest" description="Disordered" evidence="1">
    <location>
        <begin position="170"/>
        <end position="206"/>
    </location>
</feature>
<keyword evidence="2" id="KW-0812">Transmembrane</keyword>
<feature type="transmembrane region" description="Helical" evidence="2">
    <location>
        <begin position="146"/>
        <end position="167"/>
    </location>
</feature>
<keyword evidence="4" id="KW-1185">Reference proteome</keyword>
<proteinExistence type="predicted"/>